<dbReference type="InterPro" id="IPR036955">
    <property type="entry name" value="AP2/ERF_dom_sf"/>
</dbReference>
<keyword evidence="7" id="KW-1185">Reference proteome</keyword>
<dbReference type="PRINTS" id="PR00367">
    <property type="entry name" value="ETHRSPELEMNT"/>
</dbReference>
<comment type="subcellular location">
    <subcellularLocation>
        <location evidence="1">Nucleus</location>
    </subcellularLocation>
</comment>
<evidence type="ECO:0000256" key="1">
    <source>
        <dbReference type="ARBA" id="ARBA00004123"/>
    </source>
</evidence>
<dbReference type="SUPFAM" id="SSF54171">
    <property type="entry name" value="DNA-binding domain"/>
    <property type="match status" value="1"/>
</dbReference>
<evidence type="ECO:0000313" key="7">
    <source>
        <dbReference type="Proteomes" id="UP001652660"/>
    </source>
</evidence>
<evidence type="ECO:0000256" key="3">
    <source>
        <dbReference type="ARBA" id="ARBA00023125"/>
    </source>
</evidence>
<dbReference type="RefSeq" id="XP_071913900.1">
    <property type="nucleotide sequence ID" value="XM_072057799.1"/>
</dbReference>
<dbReference type="InterPro" id="IPR016177">
    <property type="entry name" value="DNA-bd_dom_sf"/>
</dbReference>
<sequence>MESSWMEDEDQDFWNTIDGVFKSSWETSCSSSKNNSGEYSIFFTTSIQQEPAEKEKHYIGVRKRPWGKYAAEIRDSTRNGMRVWLGTFATAEEAALAYDQAALSVRGPTTALNFPIEKVQESLRNMVICSYQDGSSPVEALKEAHRMRNTASKRRGKGKQVKQEDVLVFEDLGSDLLDELLSETNNSRIYVPNSWYLINL</sequence>
<keyword evidence="3" id="KW-0238">DNA-binding</keyword>
<feature type="domain" description="AP2/ERF" evidence="6">
    <location>
        <begin position="57"/>
        <end position="115"/>
    </location>
</feature>
<dbReference type="InterPro" id="IPR001471">
    <property type="entry name" value="AP2/ERF_dom"/>
</dbReference>
<keyword evidence="5" id="KW-0539">Nucleus</keyword>
<evidence type="ECO:0000256" key="4">
    <source>
        <dbReference type="ARBA" id="ARBA00023163"/>
    </source>
</evidence>
<dbReference type="Pfam" id="PF00847">
    <property type="entry name" value="AP2"/>
    <property type="match status" value="1"/>
</dbReference>
<protein>
    <submittedName>
        <fullName evidence="8">Ethylene-response factor C3-like</fullName>
    </submittedName>
</protein>
<evidence type="ECO:0000256" key="2">
    <source>
        <dbReference type="ARBA" id="ARBA00023015"/>
    </source>
</evidence>
<accession>A0ABM4V2Y7</accession>
<dbReference type="Gene3D" id="3.30.730.10">
    <property type="entry name" value="AP2/ERF domain"/>
    <property type="match status" value="1"/>
</dbReference>
<dbReference type="InterPro" id="IPR044808">
    <property type="entry name" value="ERF_plant"/>
</dbReference>
<name>A0ABM4V2Y7_COFAR</name>
<gene>
    <name evidence="8" type="primary">LOC140010516</name>
</gene>
<keyword evidence="4" id="KW-0804">Transcription</keyword>
<organism evidence="7 8">
    <name type="scientific">Coffea arabica</name>
    <name type="common">Arabian coffee</name>
    <dbReference type="NCBI Taxonomy" id="13443"/>
    <lineage>
        <taxon>Eukaryota</taxon>
        <taxon>Viridiplantae</taxon>
        <taxon>Streptophyta</taxon>
        <taxon>Embryophyta</taxon>
        <taxon>Tracheophyta</taxon>
        <taxon>Spermatophyta</taxon>
        <taxon>Magnoliopsida</taxon>
        <taxon>eudicotyledons</taxon>
        <taxon>Gunneridae</taxon>
        <taxon>Pentapetalae</taxon>
        <taxon>asterids</taxon>
        <taxon>lamiids</taxon>
        <taxon>Gentianales</taxon>
        <taxon>Rubiaceae</taxon>
        <taxon>Ixoroideae</taxon>
        <taxon>Gardenieae complex</taxon>
        <taxon>Bertiereae - Coffeeae clade</taxon>
        <taxon>Coffeeae</taxon>
        <taxon>Coffea</taxon>
    </lineage>
</organism>
<keyword evidence="2" id="KW-0805">Transcription regulation</keyword>
<evidence type="ECO:0000256" key="5">
    <source>
        <dbReference type="ARBA" id="ARBA00023242"/>
    </source>
</evidence>
<proteinExistence type="predicted"/>
<dbReference type="CDD" id="cd00018">
    <property type="entry name" value="AP2"/>
    <property type="match status" value="1"/>
</dbReference>
<reference evidence="8" key="1">
    <citation type="submission" date="2025-08" db="UniProtKB">
        <authorList>
            <consortium name="RefSeq"/>
        </authorList>
    </citation>
    <scope>IDENTIFICATION</scope>
    <source>
        <tissue evidence="8">Leaves</tissue>
    </source>
</reference>
<evidence type="ECO:0000259" key="6">
    <source>
        <dbReference type="PROSITE" id="PS51032"/>
    </source>
</evidence>
<dbReference type="GeneID" id="140010516"/>
<dbReference type="PROSITE" id="PS51032">
    <property type="entry name" value="AP2_ERF"/>
    <property type="match status" value="1"/>
</dbReference>
<dbReference type="PANTHER" id="PTHR31190:SF72">
    <property type="entry name" value="AP2 DOMAIN CONTAINING PROTEIN, EXPRESSED"/>
    <property type="match status" value="1"/>
</dbReference>
<dbReference type="Proteomes" id="UP001652660">
    <property type="component" value="Chromosome 7c"/>
</dbReference>
<evidence type="ECO:0000313" key="8">
    <source>
        <dbReference type="RefSeq" id="XP_071913900.1"/>
    </source>
</evidence>
<dbReference type="PANTHER" id="PTHR31190">
    <property type="entry name" value="DNA-BINDING DOMAIN"/>
    <property type="match status" value="1"/>
</dbReference>
<dbReference type="SMART" id="SM00380">
    <property type="entry name" value="AP2"/>
    <property type="match status" value="1"/>
</dbReference>